<organism evidence="3 4">
    <name type="scientific">Linnemannia elongata AG-77</name>
    <dbReference type="NCBI Taxonomy" id="1314771"/>
    <lineage>
        <taxon>Eukaryota</taxon>
        <taxon>Fungi</taxon>
        <taxon>Fungi incertae sedis</taxon>
        <taxon>Mucoromycota</taxon>
        <taxon>Mortierellomycotina</taxon>
        <taxon>Mortierellomycetes</taxon>
        <taxon>Mortierellales</taxon>
        <taxon>Mortierellaceae</taxon>
        <taxon>Linnemannia</taxon>
    </lineage>
</organism>
<name>A0A197KBU3_9FUNG</name>
<dbReference type="Proteomes" id="UP000078512">
    <property type="component" value="Unassembled WGS sequence"/>
</dbReference>
<feature type="compositionally biased region" description="Basic and acidic residues" evidence="1">
    <location>
        <begin position="92"/>
        <end position="111"/>
    </location>
</feature>
<sequence>MHHRNPVQDLKSSQPQSTRNKRSPHQRTGLLLAIVIVNSTPLGTFVLDRLEQIIQDREQQKQQQQQEQQRCTDATKSQQATTVPQLNVVEEGVERDGGAGHRDNFSPDRTRSPSPRLTKKRQQQYQWTQQSSFGTSTAGGQDQAWKLREKLLETEIETLRRWKLNRQLEEDRARLRDLETTDSCVCRGGLQKVVKRRKTSAPHLATGEGSAGEGSGSNSDTTLLQQQQEDSTKELVEYKHRLLGHLDVIRRNQYFLEQVIVSCEKHTIDREEVPTSLWNLSMTSNLILAVKEVTAMFCSPMIRFDLSERAYIHTMDAVQEYLREPFLTSGQYKNVLQELESSWRQLLLPIFSASTEPYAETSIESSGSLPLARFDIAAQHQIHQQQQHSGSGEAHRSRCLGGLLRILLRALTQTLDAILQSNTSLQQQVEPQQRQDQPSGVGGDGGAYRFARRTRLTGKTKAAERVEQIRKSLGSRQATRQRQQQQEERCGQMVDIACGLLSAYRQSSLFMAERLERGRERCRSGSSDSGALEESQDSADNDSSNRMCISSVDALEFKHVEDDCNRLMSSICSVALFSPDVSTTTTMERPPGHGVSVWLTTRIQRLVSIDCFQ</sequence>
<keyword evidence="2" id="KW-0812">Transmembrane</keyword>
<feature type="region of interest" description="Disordered" evidence="1">
    <location>
        <begin position="64"/>
        <end position="142"/>
    </location>
</feature>
<feature type="region of interest" description="Disordered" evidence="1">
    <location>
        <begin position="196"/>
        <end position="229"/>
    </location>
</feature>
<keyword evidence="4" id="KW-1185">Reference proteome</keyword>
<keyword evidence="2" id="KW-1133">Transmembrane helix</keyword>
<feature type="transmembrane region" description="Helical" evidence="2">
    <location>
        <begin position="29"/>
        <end position="47"/>
    </location>
</feature>
<accession>A0A197KBU3</accession>
<feature type="region of interest" description="Disordered" evidence="1">
    <location>
        <begin position="521"/>
        <end position="544"/>
    </location>
</feature>
<gene>
    <name evidence="3" type="ORF">K457DRAFT_13739</name>
</gene>
<reference evidence="3 4" key="1">
    <citation type="submission" date="2016-05" db="EMBL/GenBank/DDBJ databases">
        <title>Genome sequencing reveals origins of a unique bacterial endosymbiosis in the earliest lineages of terrestrial Fungi.</title>
        <authorList>
            <consortium name="DOE Joint Genome Institute"/>
            <person name="Uehling J."/>
            <person name="Gryganskyi A."/>
            <person name="Hameed K."/>
            <person name="Tschaplinski T."/>
            <person name="Misztal P."/>
            <person name="Wu S."/>
            <person name="Desiro A."/>
            <person name="Vande Pol N."/>
            <person name="Du Z.-Y."/>
            <person name="Zienkiewicz A."/>
            <person name="Zienkiewicz K."/>
            <person name="Morin E."/>
            <person name="Tisserant E."/>
            <person name="Splivallo R."/>
            <person name="Hainaut M."/>
            <person name="Henrissat B."/>
            <person name="Ohm R."/>
            <person name="Kuo A."/>
            <person name="Yan J."/>
            <person name="Lipzen A."/>
            <person name="Nolan M."/>
            <person name="Labutti K."/>
            <person name="Barry K."/>
            <person name="Goldstein A."/>
            <person name="Labbe J."/>
            <person name="Schadt C."/>
            <person name="Tuskan G."/>
            <person name="Grigoriev I."/>
            <person name="Martin F."/>
            <person name="Vilgalys R."/>
            <person name="Bonito G."/>
        </authorList>
    </citation>
    <scope>NUCLEOTIDE SEQUENCE [LARGE SCALE GENOMIC DNA]</scope>
    <source>
        <strain evidence="3 4">AG-77</strain>
    </source>
</reference>
<dbReference type="AlphaFoldDB" id="A0A197KBU3"/>
<feature type="region of interest" description="Disordered" evidence="1">
    <location>
        <begin position="425"/>
        <end position="465"/>
    </location>
</feature>
<keyword evidence="2" id="KW-0472">Membrane</keyword>
<feature type="compositionally biased region" description="Polar residues" evidence="1">
    <location>
        <begin position="131"/>
        <end position="140"/>
    </location>
</feature>
<feature type="compositionally biased region" description="Low complexity" evidence="1">
    <location>
        <begin position="426"/>
        <end position="437"/>
    </location>
</feature>
<dbReference type="OrthoDB" id="2424001at2759"/>
<evidence type="ECO:0000313" key="3">
    <source>
        <dbReference type="EMBL" id="OAQ35182.1"/>
    </source>
</evidence>
<dbReference type="EMBL" id="KV442015">
    <property type="protein sequence ID" value="OAQ35182.1"/>
    <property type="molecule type" value="Genomic_DNA"/>
</dbReference>
<evidence type="ECO:0000256" key="2">
    <source>
        <dbReference type="SAM" id="Phobius"/>
    </source>
</evidence>
<feature type="compositionally biased region" description="Polar residues" evidence="1">
    <location>
        <begin position="220"/>
        <end position="229"/>
    </location>
</feature>
<feature type="compositionally biased region" description="Polar residues" evidence="1">
    <location>
        <begin position="71"/>
        <end position="85"/>
    </location>
</feature>
<evidence type="ECO:0000313" key="4">
    <source>
        <dbReference type="Proteomes" id="UP000078512"/>
    </source>
</evidence>
<feature type="region of interest" description="Disordered" evidence="1">
    <location>
        <begin position="1"/>
        <end position="25"/>
    </location>
</feature>
<evidence type="ECO:0000256" key="1">
    <source>
        <dbReference type="SAM" id="MobiDB-lite"/>
    </source>
</evidence>
<proteinExistence type="predicted"/>
<protein>
    <submittedName>
        <fullName evidence="3">Uncharacterized protein</fullName>
    </submittedName>
</protein>